<dbReference type="InterPro" id="IPR008949">
    <property type="entry name" value="Isoprenoid_synthase_dom_sf"/>
</dbReference>
<reference evidence="1 2" key="1">
    <citation type="submission" date="2020-01" db="EMBL/GenBank/DDBJ databases">
        <title>Muriicola jejuensis KCTC 22299.</title>
        <authorList>
            <person name="Wang G."/>
        </authorList>
    </citation>
    <scope>NUCLEOTIDE SEQUENCE [LARGE SCALE GENOMIC DNA]</scope>
    <source>
        <strain evidence="1 2">KCTC 22299</strain>
    </source>
</reference>
<protein>
    <recommendedName>
        <fullName evidence="3">Class 1 isoprenoid biosynthesis enzyme</fullName>
    </recommendedName>
</protein>
<proteinExistence type="predicted"/>
<dbReference type="RefSeq" id="WP_163692180.1">
    <property type="nucleotide sequence ID" value="NZ_FXTW01000001.1"/>
</dbReference>
<dbReference type="AlphaFoldDB" id="A0A6P0UA36"/>
<dbReference type="EMBL" id="JAABOP010000001">
    <property type="protein sequence ID" value="NER10161.1"/>
    <property type="molecule type" value="Genomic_DNA"/>
</dbReference>
<keyword evidence="2" id="KW-1185">Reference proteome</keyword>
<accession>A0A6P0UA36</accession>
<sequence length="336" mass="38272">MSKDNQVSFIDWHDHFGRIFFKAWKRVGLPDPAGHITRYIAQREHQQLPGDWIKTNHKISPGIHGTRLYSVYGFGNIVGNVFSDLFGLSPEQKEKASDWCGRFNLGISLFDFITDEQEGATELIKLPVFQKFSKSDTAERTVLTPAQELLVKLTADVLEEFIQTGFSLEDLQPLFDAQLYLSQKKIHMSVDLLKIQKALFIKSAEPFSLMAAFVARHGGLKDQERMKRNRSLGQVLGKLYWMVDDARDIWTDLNEGNWNLFLAEVARLDPALFQEENQVYNQKEITDILQLVAYPEALTHAVLEELTGALDSLHTTQKTKDKTMGLIAASLQEWLG</sequence>
<dbReference type="CDD" id="cd00385">
    <property type="entry name" value="Isoprenoid_Biosyn_C1"/>
    <property type="match status" value="1"/>
</dbReference>
<gene>
    <name evidence="1" type="ORF">GWK09_06515</name>
</gene>
<evidence type="ECO:0000313" key="2">
    <source>
        <dbReference type="Proteomes" id="UP000468443"/>
    </source>
</evidence>
<comment type="caution">
    <text evidence="1">The sequence shown here is derived from an EMBL/GenBank/DDBJ whole genome shotgun (WGS) entry which is preliminary data.</text>
</comment>
<dbReference type="SUPFAM" id="SSF48576">
    <property type="entry name" value="Terpenoid synthases"/>
    <property type="match status" value="1"/>
</dbReference>
<dbReference type="Proteomes" id="UP000468443">
    <property type="component" value="Unassembled WGS sequence"/>
</dbReference>
<evidence type="ECO:0008006" key="3">
    <source>
        <dbReference type="Google" id="ProtNLM"/>
    </source>
</evidence>
<organism evidence="1 2">
    <name type="scientific">Muriicola jejuensis</name>
    <dbReference type="NCBI Taxonomy" id="504488"/>
    <lineage>
        <taxon>Bacteria</taxon>
        <taxon>Pseudomonadati</taxon>
        <taxon>Bacteroidota</taxon>
        <taxon>Flavobacteriia</taxon>
        <taxon>Flavobacteriales</taxon>
        <taxon>Flavobacteriaceae</taxon>
        <taxon>Muriicola</taxon>
    </lineage>
</organism>
<name>A0A6P0UA36_9FLAO</name>
<evidence type="ECO:0000313" key="1">
    <source>
        <dbReference type="EMBL" id="NER10161.1"/>
    </source>
</evidence>